<feature type="region of interest" description="Disordered" evidence="1">
    <location>
        <begin position="1"/>
        <end position="26"/>
    </location>
</feature>
<proteinExistence type="predicted"/>
<evidence type="ECO:0000256" key="1">
    <source>
        <dbReference type="SAM" id="MobiDB-lite"/>
    </source>
</evidence>
<organism evidence="2">
    <name type="scientific">Arundo donax</name>
    <name type="common">Giant reed</name>
    <name type="synonym">Donax arundinaceus</name>
    <dbReference type="NCBI Taxonomy" id="35708"/>
    <lineage>
        <taxon>Eukaryota</taxon>
        <taxon>Viridiplantae</taxon>
        <taxon>Streptophyta</taxon>
        <taxon>Embryophyta</taxon>
        <taxon>Tracheophyta</taxon>
        <taxon>Spermatophyta</taxon>
        <taxon>Magnoliopsida</taxon>
        <taxon>Liliopsida</taxon>
        <taxon>Poales</taxon>
        <taxon>Poaceae</taxon>
        <taxon>PACMAD clade</taxon>
        <taxon>Arundinoideae</taxon>
        <taxon>Arundineae</taxon>
        <taxon>Arundo</taxon>
    </lineage>
</organism>
<dbReference type="EMBL" id="GBRH01253260">
    <property type="protein sequence ID" value="JAD44635.1"/>
    <property type="molecule type" value="Transcribed_RNA"/>
</dbReference>
<name>A0A0A9A6N6_ARUDO</name>
<reference evidence="2" key="2">
    <citation type="journal article" date="2015" name="Data Brief">
        <title>Shoot transcriptome of the giant reed, Arundo donax.</title>
        <authorList>
            <person name="Barrero R.A."/>
            <person name="Guerrero F.D."/>
            <person name="Moolhuijzen P."/>
            <person name="Goolsby J.A."/>
            <person name="Tidwell J."/>
            <person name="Bellgard S.E."/>
            <person name="Bellgard M.I."/>
        </authorList>
    </citation>
    <scope>NUCLEOTIDE SEQUENCE</scope>
    <source>
        <tissue evidence="2">Shoot tissue taken approximately 20 cm above the soil surface</tissue>
    </source>
</reference>
<sequence length="26" mass="2781">MNDFVSGTKHPSLKTGTGSSHLKHTL</sequence>
<evidence type="ECO:0000313" key="2">
    <source>
        <dbReference type="EMBL" id="JAD44635.1"/>
    </source>
</evidence>
<protein>
    <submittedName>
        <fullName evidence="2">Uncharacterized protein</fullName>
    </submittedName>
</protein>
<dbReference type="AlphaFoldDB" id="A0A0A9A6N6"/>
<accession>A0A0A9A6N6</accession>
<reference evidence="2" key="1">
    <citation type="submission" date="2014-09" db="EMBL/GenBank/DDBJ databases">
        <authorList>
            <person name="Magalhaes I.L.F."/>
            <person name="Oliveira U."/>
            <person name="Santos F.R."/>
            <person name="Vidigal T.H.D.A."/>
            <person name="Brescovit A.D."/>
            <person name="Santos A.J."/>
        </authorList>
    </citation>
    <scope>NUCLEOTIDE SEQUENCE</scope>
    <source>
        <tissue evidence="2">Shoot tissue taken approximately 20 cm above the soil surface</tissue>
    </source>
</reference>